<evidence type="ECO:0000256" key="1">
    <source>
        <dbReference type="SAM" id="Phobius"/>
    </source>
</evidence>
<keyword evidence="1" id="KW-1133">Transmembrane helix</keyword>
<gene>
    <name evidence="2" type="ORF">UFOVP695_23</name>
</gene>
<organism evidence="2">
    <name type="scientific">uncultured Caudovirales phage</name>
    <dbReference type="NCBI Taxonomy" id="2100421"/>
    <lineage>
        <taxon>Viruses</taxon>
        <taxon>Duplodnaviria</taxon>
        <taxon>Heunggongvirae</taxon>
        <taxon>Uroviricota</taxon>
        <taxon>Caudoviricetes</taxon>
        <taxon>Peduoviridae</taxon>
        <taxon>Maltschvirus</taxon>
        <taxon>Maltschvirus maltsch</taxon>
    </lineage>
</organism>
<proteinExistence type="predicted"/>
<reference evidence="2" key="1">
    <citation type="submission" date="2020-04" db="EMBL/GenBank/DDBJ databases">
        <authorList>
            <person name="Chiriac C."/>
            <person name="Salcher M."/>
            <person name="Ghai R."/>
            <person name="Kavagutti S V."/>
        </authorList>
    </citation>
    <scope>NUCLEOTIDE SEQUENCE</scope>
</reference>
<protein>
    <submittedName>
        <fullName evidence="2">Uncharacterized protein</fullName>
    </submittedName>
</protein>
<name>A0A6J5NMD5_9CAUD</name>
<keyword evidence="1" id="KW-0812">Transmembrane</keyword>
<sequence length="232" mass="27283">MDILIISIIIISIIGLLLIITPEKKYIDEQEEKIIDKIDVEIDKKYESIIIDSTNRLILSINDQINKLKKDRDDFDFSVKLNELGMYNASINIESKKSGKIVKEYIPIGFLANGKLSFTTYGLWDCSICDCIVDENPPYICDAKKSYFKSYDELSFHIISKIFDRINKQINEDLEYEEVQKRLKKILNGRTYEEYKIDFLKKNIDGKQNHFEKEIVDNLVHKVNYYKNKTKL</sequence>
<evidence type="ECO:0000313" key="2">
    <source>
        <dbReference type="EMBL" id="CAB4158138.1"/>
    </source>
</evidence>
<feature type="transmembrane region" description="Helical" evidence="1">
    <location>
        <begin position="6"/>
        <end position="23"/>
    </location>
</feature>
<accession>A0A6J5NMD5</accession>
<dbReference type="EMBL" id="LR796667">
    <property type="protein sequence ID" value="CAB4158138.1"/>
    <property type="molecule type" value="Genomic_DNA"/>
</dbReference>
<keyword evidence="1" id="KW-0472">Membrane</keyword>